<evidence type="ECO:0000313" key="2">
    <source>
        <dbReference type="EMBL" id="CAA9341006.1"/>
    </source>
</evidence>
<dbReference type="EMBL" id="CADCUG010000097">
    <property type="protein sequence ID" value="CAA9341006.1"/>
    <property type="molecule type" value="Genomic_DNA"/>
</dbReference>
<dbReference type="InterPro" id="IPR052917">
    <property type="entry name" value="Stress-Dev_Protein"/>
</dbReference>
<dbReference type="InterPro" id="IPR012349">
    <property type="entry name" value="Split_barrel_FMN-bd"/>
</dbReference>
<dbReference type="AlphaFoldDB" id="A0A6J4LT09"/>
<protein>
    <submittedName>
        <fullName evidence="2">Pyridoxamine 5'-phosphate oxidase</fullName>
        <ecNumber evidence="2">1.4.3.5</ecNumber>
    </submittedName>
</protein>
<reference evidence="2" key="1">
    <citation type="submission" date="2020-02" db="EMBL/GenBank/DDBJ databases">
        <authorList>
            <person name="Meier V. D."/>
        </authorList>
    </citation>
    <scope>NUCLEOTIDE SEQUENCE</scope>
    <source>
        <strain evidence="2">AVDCRST_MAG29</strain>
    </source>
</reference>
<dbReference type="Gene3D" id="2.30.110.10">
    <property type="entry name" value="Electron Transport, Fmn-binding Protein, Chain A"/>
    <property type="match status" value="1"/>
</dbReference>
<organism evidence="2">
    <name type="scientific">uncultured Nocardioidaceae bacterium</name>
    <dbReference type="NCBI Taxonomy" id="253824"/>
    <lineage>
        <taxon>Bacteria</taxon>
        <taxon>Bacillati</taxon>
        <taxon>Actinomycetota</taxon>
        <taxon>Actinomycetes</taxon>
        <taxon>Propionibacteriales</taxon>
        <taxon>Nocardioidaceae</taxon>
        <taxon>environmental samples</taxon>
    </lineage>
</organism>
<dbReference type="GO" id="GO:0004733">
    <property type="term" value="F:pyridoxamine phosphate oxidase activity"/>
    <property type="evidence" value="ECO:0007669"/>
    <property type="project" value="UniProtKB-EC"/>
</dbReference>
<dbReference type="SUPFAM" id="SSF50475">
    <property type="entry name" value="FMN-binding split barrel"/>
    <property type="match status" value="1"/>
</dbReference>
<name>A0A6J4LT09_9ACTN</name>
<dbReference type="PANTHER" id="PTHR34818">
    <property type="entry name" value="PROTEIN BLI-3"/>
    <property type="match status" value="1"/>
</dbReference>
<dbReference type="Pfam" id="PF16242">
    <property type="entry name" value="Pyrid_ox_like"/>
    <property type="match status" value="1"/>
</dbReference>
<proteinExistence type="predicted"/>
<evidence type="ECO:0000259" key="1">
    <source>
        <dbReference type="Pfam" id="PF16242"/>
    </source>
</evidence>
<feature type="domain" description="General stress protein FMN-binding split barrel" evidence="1">
    <location>
        <begin position="7"/>
        <end position="152"/>
    </location>
</feature>
<gene>
    <name evidence="2" type="ORF">AVDCRST_MAG29-1580</name>
</gene>
<sequence length="165" mass="18246">MTNASDDDRQHVRELVSKARVAMLTTTTPEGTQVSRPMALQEADFDGDLWFFADERSAKAAQIRAEPQVNVSFSDTKNTSWTSVAGRAEIVHDRQKAEQLYSPTLRAWFPDGLDTPGLTLIKVQPDSAQYWEGPTSKVAWLVGTARAAVTRNPGNDPIENDTVEL</sequence>
<dbReference type="EC" id="1.4.3.5" evidence="2"/>
<dbReference type="InterPro" id="IPR038725">
    <property type="entry name" value="YdaG_split_barrel_FMN-bd"/>
</dbReference>
<keyword evidence="2" id="KW-0560">Oxidoreductase</keyword>
<dbReference type="PANTHER" id="PTHR34818:SF1">
    <property type="entry name" value="PROTEIN BLI-3"/>
    <property type="match status" value="1"/>
</dbReference>
<accession>A0A6J4LT09</accession>